<comment type="caution">
    <text evidence="1">The sequence shown here is derived from an EMBL/GenBank/DDBJ whole genome shotgun (WGS) entry which is preliminary data.</text>
</comment>
<sequence length="128" mass="14325">MGRVLLRWDRMASNHLTLTVAFKLKTELYYCPLCDLGAHVHAVASIVNGPKVFDGWFGPENAPTAPDCIAWCREHGEPVDPMPEEIRYGDSDAWRSSDAPSEDCCTHDDCGEDFECDICLRCMEHCGC</sequence>
<organism evidence="1">
    <name type="scientific">marine sediment metagenome</name>
    <dbReference type="NCBI Taxonomy" id="412755"/>
    <lineage>
        <taxon>unclassified sequences</taxon>
        <taxon>metagenomes</taxon>
        <taxon>ecological metagenomes</taxon>
    </lineage>
</organism>
<protein>
    <submittedName>
        <fullName evidence="1">Uncharacterized protein</fullName>
    </submittedName>
</protein>
<proteinExistence type="predicted"/>
<evidence type="ECO:0000313" key="1">
    <source>
        <dbReference type="EMBL" id="KKM65546.1"/>
    </source>
</evidence>
<dbReference type="EMBL" id="LAZR01010707">
    <property type="protein sequence ID" value="KKM65546.1"/>
    <property type="molecule type" value="Genomic_DNA"/>
</dbReference>
<reference evidence="1" key="1">
    <citation type="journal article" date="2015" name="Nature">
        <title>Complex archaea that bridge the gap between prokaryotes and eukaryotes.</title>
        <authorList>
            <person name="Spang A."/>
            <person name="Saw J.H."/>
            <person name="Jorgensen S.L."/>
            <person name="Zaremba-Niedzwiedzka K."/>
            <person name="Martijn J."/>
            <person name="Lind A.E."/>
            <person name="van Eijk R."/>
            <person name="Schleper C."/>
            <person name="Guy L."/>
            <person name="Ettema T.J."/>
        </authorList>
    </citation>
    <scope>NUCLEOTIDE SEQUENCE</scope>
</reference>
<accession>A0A0F9JSV3</accession>
<dbReference type="AlphaFoldDB" id="A0A0F9JSV3"/>
<name>A0A0F9JSV3_9ZZZZ</name>
<gene>
    <name evidence="1" type="ORF">LCGC14_1490230</name>
</gene>